<feature type="region of interest" description="Disordered" evidence="7">
    <location>
        <begin position="127"/>
        <end position="202"/>
    </location>
</feature>
<dbReference type="PANTHER" id="PTHR10656:SF42">
    <property type="entry name" value="CYCLIC GMP-AMP SYNTHASE-LIKE PROTEIN-RELATED"/>
    <property type="match status" value="1"/>
</dbReference>
<dbReference type="SMART" id="SM01265">
    <property type="entry name" value="Mab-21"/>
    <property type="match status" value="1"/>
</dbReference>
<dbReference type="PANTHER" id="PTHR10656">
    <property type="entry name" value="CELL FATE DETERMINING PROTEIN MAB21-RELATED"/>
    <property type="match status" value="1"/>
</dbReference>
<sequence length="611" mass="69608">MDSNTKGKGLQTCPYCKKEFKQLSRHKCKNIPENEAGLDERQDSGGAIAKETKPKLSTGKSYVPLSETKDSHSSPSRGYSFEESSGSIPKHTAEKSEGGKTETCKDCGKSFKCLANHKICNRRKENMGADNMRRGQMAPSGAQTTGIQDYEKSKLPPVSTFTEHGETAEEGRENKVGSRRLDQQDSELTPQRKHMEREQSIDQGRGFTSCQYCGKEFKHVLKHVRSCKKNPHGRSGANSMDENDMQSKSIDQAQQKQSQLKSPEPDKYIPEVQDCVEFSSSTVEEENAKRPNRHQSSPKTNGNLILRNTLYSTLSINDACSADIQFSEDPKAELAKVQAENLINKEEISRAEKVVKEMEDDFLRKLNEKSNFKWSIFRTGSYSDETKIKAADEFDFIVSIGILCNEKYLDDPSTLGYCLVVPITGRNDHQEISGLMKDNYLDPNLVKDMAFKLFDVVIQDPDFRKGRRMKPKTLSQGELLWRLSFSRTDKMLWLNADNNGQMPTCRKKILMILKGILEECKDTNAAVMPHLSSFHLRTFMLHQYDKRPDDNEWLATKLRQCLHLCMQDLIEILSIRNMSNYYVRGHNVLQTVEDEEIEIFRIAIIQALAKY</sequence>
<evidence type="ECO:0000259" key="8">
    <source>
        <dbReference type="Pfam" id="PF20266"/>
    </source>
</evidence>
<evidence type="ECO:0000313" key="10">
    <source>
        <dbReference type="Proteomes" id="UP001634394"/>
    </source>
</evidence>
<dbReference type="EMBL" id="JBJQND010000003">
    <property type="protein sequence ID" value="KAL3883526.1"/>
    <property type="molecule type" value="Genomic_DNA"/>
</dbReference>
<dbReference type="Proteomes" id="UP001634394">
    <property type="component" value="Unassembled WGS sequence"/>
</dbReference>
<keyword evidence="10" id="KW-1185">Reference proteome</keyword>
<feature type="compositionally biased region" description="Basic and acidic residues" evidence="7">
    <location>
        <begin position="163"/>
        <end position="183"/>
    </location>
</feature>
<feature type="region of interest" description="Disordered" evidence="7">
    <location>
        <begin position="31"/>
        <end position="107"/>
    </location>
</feature>
<dbReference type="Pfam" id="PF20266">
    <property type="entry name" value="Mab-21_C"/>
    <property type="match status" value="1"/>
</dbReference>
<evidence type="ECO:0000256" key="4">
    <source>
        <dbReference type="ARBA" id="ARBA00022695"/>
    </source>
</evidence>
<feature type="region of interest" description="Disordered" evidence="7">
    <location>
        <begin position="227"/>
        <end position="301"/>
    </location>
</feature>
<feature type="compositionally biased region" description="Polar residues" evidence="7">
    <location>
        <begin position="73"/>
        <end position="87"/>
    </location>
</feature>
<keyword evidence="6" id="KW-0460">Magnesium</keyword>
<name>A0ABD3XDA4_SINWO</name>
<organism evidence="9 10">
    <name type="scientific">Sinanodonta woodiana</name>
    <name type="common">Chinese pond mussel</name>
    <name type="synonym">Anodonta woodiana</name>
    <dbReference type="NCBI Taxonomy" id="1069815"/>
    <lineage>
        <taxon>Eukaryota</taxon>
        <taxon>Metazoa</taxon>
        <taxon>Spiralia</taxon>
        <taxon>Lophotrochozoa</taxon>
        <taxon>Mollusca</taxon>
        <taxon>Bivalvia</taxon>
        <taxon>Autobranchia</taxon>
        <taxon>Heteroconchia</taxon>
        <taxon>Palaeoheterodonta</taxon>
        <taxon>Unionida</taxon>
        <taxon>Unionoidea</taxon>
        <taxon>Unionidae</taxon>
        <taxon>Unioninae</taxon>
        <taxon>Sinanodonta</taxon>
    </lineage>
</organism>
<evidence type="ECO:0000256" key="5">
    <source>
        <dbReference type="ARBA" id="ARBA00022723"/>
    </source>
</evidence>
<evidence type="ECO:0000256" key="7">
    <source>
        <dbReference type="SAM" id="MobiDB-lite"/>
    </source>
</evidence>
<dbReference type="Gene3D" id="1.10.1410.40">
    <property type="match status" value="1"/>
</dbReference>
<dbReference type="Gene3D" id="3.30.460.90">
    <property type="match status" value="1"/>
</dbReference>
<comment type="cofactor">
    <cofactor evidence="1">
        <name>Mg(2+)</name>
        <dbReference type="ChEBI" id="CHEBI:18420"/>
    </cofactor>
</comment>
<evidence type="ECO:0000256" key="2">
    <source>
        <dbReference type="ARBA" id="ARBA00008307"/>
    </source>
</evidence>
<keyword evidence="3" id="KW-0808">Transferase</keyword>
<feature type="compositionally biased region" description="Polar residues" evidence="7">
    <location>
        <begin position="236"/>
        <end position="261"/>
    </location>
</feature>
<evidence type="ECO:0000256" key="1">
    <source>
        <dbReference type="ARBA" id="ARBA00001946"/>
    </source>
</evidence>
<accession>A0ABD3XDA4</accession>
<evidence type="ECO:0000313" key="9">
    <source>
        <dbReference type="EMBL" id="KAL3883526.1"/>
    </source>
</evidence>
<comment type="caution">
    <text evidence="9">The sequence shown here is derived from an EMBL/GenBank/DDBJ whole genome shotgun (WGS) entry which is preliminary data.</text>
</comment>
<dbReference type="InterPro" id="IPR046906">
    <property type="entry name" value="Mab-21_HhH/H2TH-like"/>
</dbReference>
<keyword evidence="5" id="KW-0479">Metal-binding</keyword>
<evidence type="ECO:0000256" key="3">
    <source>
        <dbReference type="ARBA" id="ARBA00022679"/>
    </source>
</evidence>
<dbReference type="GO" id="GO:0016779">
    <property type="term" value="F:nucleotidyltransferase activity"/>
    <property type="evidence" value="ECO:0007669"/>
    <property type="project" value="UniProtKB-KW"/>
</dbReference>
<comment type="similarity">
    <text evidence="2">Belongs to the mab-21 family.</text>
</comment>
<gene>
    <name evidence="9" type="ORF">ACJMK2_029782</name>
</gene>
<feature type="compositionally biased region" description="Basic and acidic residues" evidence="7">
    <location>
        <begin position="91"/>
        <end position="107"/>
    </location>
</feature>
<dbReference type="InterPro" id="IPR024810">
    <property type="entry name" value="MAB21L/cGLR"/>
</dbReference>
<protein>
    <recommendedName>
        <fullName evidence="8">Mab-21-like HhH/H2TH-like domain-containing protein</fullName>
    </recommendedName>
</protein>
<dbReference type="GO" id="GO:0046872">
    <property type="term" value="F:metal ion binding"/>
    <property type="evidence" value="ECO:0007669"/>
    <property type="project" value="UniProtKB-KW"/>
</dbReference>
<proteinExistence type="inferred from homology"/>
<evidence type="ECO:0000256" key="6">
    <source>
        <dbReference type="ARBA" id="ARBA00022842"/>
    </source>
</evidence>
<feature type="domain" description="Mab-21-like HhH/H2TH-like" evidence="8">
    <location>
        <begin position="505"/>
        <end position="598"/>
    </location>
</feature>
<reference evidence="9 10" key="1">
    <citation type="submission" date="2024-11" db="EMBL/GenBank/DDBJ databases">
        <title>Chromosome-level genome assembly of the freshwater bivalve Anodonta woodiana.</title>
        <authorList>
            <person name="Chen X."/>
        </authorList>
    </citation>
    <scope>NUCLEOTIDE SEQUENCE [LARGE SCALE GENOMIC DNA]</scope>
    <source>
        <strain evidence="9">MN2024</strain>
        <tissue evidence="9">Gills</tissue>
    </source>
</reference>
<dbReference type="AlphaFoldDB" id="A0ABD3XDA4"/>
<keyword evidence="4" id="KW-0548">Nucleotidyltransferase</keyword>